<comment type="caution">
    <text evidence="3">The sequence shown here is derived from an EMBL/GenBank/DDBJ whole genome shotgun (WGS) entry which is preliminary data.</text>
</comment>
<evidence type="ECO:0000256" key="1">
    <source>
        <dbReference type="SAM" id="Coils"/>
    </source>
</evidence>
<keyword evidence="4" id="KW-1185">Reference proteome</keyword>
<evidence type="ECO:0000256" key="2">
    <source>
        <dbReference type="SAM" id="MobiDB-lite"/>
    </source>
</evidence>
<organism evidence="3 4">
    <name type="scientific">Plectosphaerella cucumerina</name>
    <dbReference type="NCBI Taxonomy" id="40658"/>
    <lineage>
        <taxon>Eukaryota</taxon>
        <taxon>Fungi</taxon>
        <taxon>Dikarya</taxon>
        <taxon>Ascomycota</taxon>
        <taxon>Pezizomycotina</taxon>
        <taxon>Sordariomycetes</taxon>
        <taxon>Hypocreomycetidae</taxon>
        <taxon>Glomerellales</taxon>
        <taxon>Plectosphaerellaceae</taxon>
        <taxon>Plectosphaerella</taxon>
    </lineage>
</organism>
<feature type="coiled-coil region" evidence="1">
    <location>
        <begin position="85"/>
        <end position="126"/>
    </location>
</feature>
<gene>
    <name evidence="3" type="ORF">B0T11DRAFT_306416</name>
</gene>
<accession>A0A8K0TNT3</accession>
<sequence length="313" mass="34724">MTAKVKVPPGHHAPAMPYDQGAPRETNTESRCMSIQLNTSSRSLEQYHDIVKKESMERSFAFQQQHDELNARWSRQYAAGLQEAAQKSDVDLKKTRKELEDVKAKLKEQRARNDAAEMASRELRATVELQNREILRSRALHFDLDTRERELAESKTVTQATEAVLVLKKQRVSDLEAELKAVRTEMAANEDRFAADKAEHESLRLQFRTLEAEHADAVDIANGLFEGEAGNTPAEIIGQNKALAQQLWEVRAENEALVAQLKAGGIGSEGLAQDVPVGLKRKQGPDKTSHAAAESAGDESRAGKRRRAKAAPA</sequence>
<evidence type="ECO:0000313" key="3">
    <source>
        <dbReference type="EMBL" id="KAH7363531.1"/>
    </source>
</evidence>
<proteinExistence type="predicted"/>
<keyword evidence="1" id="KW-0175">Coiled coil</keyword>
<feature type="coiled-coil region" evidence="1">
    <location>
        <begin position="165"/>
        <end position="192"/>
    </location>
</feature>
<feature type="region of interest" description="Disordered" evidence="2">
    <location>
        <begin position="1"/>
        <end position="29"/>
    </location>
</feature>
<feature type="region of interest" description="Disordered" evidence="2">
    <location>
        <begin position="274"/>
        <end position="313"/>
    </location>
</feature>
<evidence type="ECO:0000313" key="4">
    <source>
        <dbReference type="Proteomes" id="UP000813385"/>
    </source>
</evidence>
<reference evidence="3" key="1">
    <citation type="journal article" date="2021" name="Nat. Commun.">
        <title>Genetic determinants of endophytism in the Arabidopsis root mycobiome.</title>
        <authorList>
            <person name="Mesny F."/>
            <person name="Miyauchi S."/>
            <person name="Thiergart T."/>
            <person name="Pickel B."/>
            <person name="Atanasova L."/>
            <person name="Karlsson M."/>
            <person name="Huettel B."/>
            <person name="Barry K.W."/>
            <person name="Haridas S."/>
            <person name="Chen C."/>
            <person name="Bauer D."/>
            <person name="Andreopoulos W."/>
            <person name="Pangilinan J."/>
            <person name="LaButti K."/>
            <person name="Riley R."/>
            <person name="Lipzen A."/>
            <person name="Clum A."/>
            <person name="Drula E."/>
            <person name="Henrissat B."/>
            <person name="Kohler A."/>
            <person name="Grigoriev I.V."/>
            <person name="Martin F.M."/>
            <person name="Hacquard S."/>
        </authorList>
    </citation>
    <scope>NUCLEOTIDE SEQUENCE</scope>
    <source>
        <strain evidence="3">MPI-CAGE-AT-0016</strain>
    </source>
</reference>
<name>A0A8K0TNT3_9PEZI</name>
<dbReference type="AlphaFoldDB" id="A0A8K0TNT3"/>
<dbReference type="EMBL" id="JAGPXD010000003">
    <property type="protein sequence ID" value="KAH7363531.1"/>
    <property type="molecule type" value="Genomic_DNA"/>
</dbReference>
<dbReference type="OrthoDB" id="4855977at2759"/>
<feature type="compositionally biased region" description="Basic residues" evidence="2">
    <location>
        <begin position="303"/>
        <end position="313"/>
    </location>
</feature>
<dbReference type="Proteomes" id="UP000813385">
    <property type="component" value="Unassembled WGS sequence"/>
</dbReference>
<protein>
    <submittedName>
        <fullName evidence="3">Uncharacterized protein</fullName>
    </submittedName>
</protein>